<dbReference type="AlphaFoldDB" id="A0AAN9TQ38"/>
<keyword evidence="2" id="KW-1185">Reference proteome</keyword>
<name>A0AAN9TQ38_9HEMI</name>
<proteinExistence type="predicted"/>
<evidence type="ECO:0000313" key="1">
    <source>
        <dbReference type="EMBL" id="KAK7582560.1"/>
    </source>
</evidence>
<dbReference type="Proteomes" id="UP001367676">
    <property type="component" value="Unassembled WGS sequence"/>
</dbReference>
<sequence>MDFINETENYFRTPNTNNLKNKRAAFSSAKNQNKKVLTDVVNTIDKRRTEHENDTLVGKSSLGVEEIREKYKSPKRFASEENELKKETPGADDFVFTSCRCSSDMNDLDDFWKLPEQLSLTKEEIDIFATRWCSDVGISHEDIIASSPVKFDLNVSVDFMATTMKNSESFEELLNESFEIIPPELPF</sequence>
<gene>
    <name evidence="1" type="ORF">V9T40_014005</name>
</gene>
<reference evidence="1 2" key="1">
    <citation type="submission" date="2024-03" db="EMBL/GenBank/DDBJ databases">
        <title>Adaptation during the transition from Ophiocordyceps entomopathogen to insect associate is accompanied by gene loss and intensified selection.</title>
        <authorList>
            <person name="Ward C.M."/>
            <person name="Onetto C.A."/>
            <person name="Borneman A.R."/>
        </authorList>
    </citation>
    <scope>NUCLEOTIDE SEQUENCE [LARGE SCALE GENOMIC DNA]</scope>
    <source>
        <strain evidence="1">AWRI1</strain>
        <tissue evidence="1">Single Adult Female</tissue>
    </source>
</reference>
<evidence type="ECO:0000313" key="2">
    <source>
        <dbReference type="Proteomes" id="UP001367676"/>
    </source>
</evidence>
<organism evidence="1 2">
    <name type="scientific">Parthenolecanium corni</name>
    <dbReference type="NCBI Taxonomy" id="536013"/>
    <lineage>
        <taxon>Eukaryota</taxon>
        <taxon>Metazoa</taxon>
        <taxon>Ecdysozoa</taxon>
        <taxon>Arthropoda</taxon>
        <taxon>Hexapoda</taxon>
        <taxon>Insecta</taxon>
        <taxon>Pterygota</taxon>
        <taxon>Neoptera</taxon>
        <taxon>Paraneoptera</taxon>
        <taxon>Hemiptera</taxon>
        <taxon>Sternorrhyncha</taxon>
        <taxon>Coccoidea</taxon>
        <taxon>Coccidae</taxon>
        <taxon>Parthenolecanium</taxon>
    </lineage>
</organism>
<accession>A0AAN9TQ38</accession>
<dbReference type="EMBL" id="JBBCAQ010000033">
    <property type="protein sequence ID" value="KAK7582560.1"/>
    <property type="molecule type" value="Genomic_DNA"/>
</dbReference>
<comment type="caution">
    <text evidence="1">The sequence shown here is derived from an EMBL/GenBank/DDBJ whole genome shotgun (WGS) entry which is preliminary data.</text>
</comment>
<protein>
    <submittedName>
        <fullName evidence="1">Uncharacterized protein</fullName>
    </submittedName>
</protein>